<evidence type="ECO:0000259" key="8">
    <source>
        <dbReference type="PROSITE" id="PS50994"/>
    </source>
</evidence>
<dbReference type="GO" id="GO:0016787">
    <property type="term" value="F:hydrolase activity"/>
    <property type="evidence" value="ECO:0007669"/>
    <property type="project" value="UniProtKB-KW"/>
</dbReference>
<evidence type="ECO:0000313" key="9">
    <source>
        <dbReference type="EMBL" id="KZS10124.1"/>
    </source>
</evidence>
<dbReference type="STRING" id="35525.A0A162DD24"/>
<dbReference type="PANTHER" id="PTHR37984:SF5">
    <property type="entry name" value="PROTEIN NYNRIN-LIKE"/>
    <property type="match status" value="1"/>
</dbReference>
<keyword evidence="3" id="KW-0548">Nucleotidyltransferase</keyword>
<protein>
    <recommendedName>
        <fullName evidence="1">RNA-directed DNA polymerase</fullName>
        <ecNumber evidence="1">2.7.7.49</ecNumber>
    </recommendedName>
</protein>
<dbReference type="InterPro" id="IPR001584">
    <property type="entry name" value="Integrase_cat-core"/>
</dbReference>
<dbReference type="Pfam" id="PF00665">
    <property type="entry name" value="rve"/>
    <property type="match status" value="1"/>
</dbReference>
<feature type="domain" description="Integrase catalytic" evidence="8">
    <location>
        <begin position="398"/>
        <end position="482"/>
    </location>
</feature>
<keyword evidence="2" id="KW-0808">Transferase</keyword>
<dbReference type="SUPFAM" id="SSF53098">
    <property type="entry name" value="Ribonuclease H-like"/>
    <property type="match status" value="1"/>
</dbReference>
<dbReference type="EMBL" id="LRGB01001879">
    <property type="protein sequence ID" value="KZS10124.1"/>
    <property type="molecule type" value="Genomic_DNA"/>
</dbReference>
<dbReference type="AlphaFoldDB" id="A0A162DD24"/>
<dbReference type="InterPro" id="IPR043128">
    <property type="entry name" value="Rev_trsase/Diguanyl_cyclase"/>
</dbReference>
<dbReference type="PANTHER" id="PTHR37984">
    <property type="entry name" value="PROTEIN CBG26694"/>
    <property type="match status" value="1"/>
</dbReference>
<evidence type="ECO:0000256" key="1">
    <source>
        <dbReference type="ARBA" id="ARBA00012493"/>
    </source>
</evidence>
<keyword evidence="7" id="KW-0695">RNA-directed DNA polymerase</keyword>
<dbReference type="Pfam" id="PF17917">
    <property type="entry name" value="RT_RNaseH"/>
    <property type="match status" value="1"/>
</dbReference>
<dbReference type="Proteomes" id="UP000076858">
    <property type="component" value="Unassembled WGS sequence"/>
</dbReference>
<name>A0A162DD24_9CRUS</name>
<dbReference type="Gene3D" id="3.30.70.270">
    <property type="match status" value="1"/>
</dbReference>
<dbReference type="PROSITE" id="PS50994">
    <property type="entry name" value="INTEGRASE"/>
    <property type="match status" value="1"/>
</dbReference>
<dbReference type="FunFam" id="1.10.340.70:FF:000001">
    <property type="entry name" value="Retrovirus-related Pol polyprotein from transposon gypsy-like Protein"/>
    <property type="match status" value="1"/>
</dbReference>
<dbReference type="InterPro" id="IPR012337">
    <property type="entry name" value="RNaseH-like_sf"/>
</dbReference>
<comment type="caution">
    <text evidence="9">The sequence shown here is derived from an EMBL/GenBank/DDBJ whole genome shotgun (WGS) entry which is preliminary data.</text>
</comment>
<dbReference type="GO" id="GO:0004519">
    <property type="term" value="F:endonuclease activity"/>
    <property type="evidence" value="ECO:0007669"/>
    <property type="project" value="UniProtKB-KW"/>
</dbReference>
<gene>
    <name evidence="9" type="ORF">APZ42_025482</name>
</gene>
<proteinExistence type="predicted"/>
<evidence type="ECO:0000256" key="6">
    <source>
        <dbReference type="ARBA" id="ARBA00022801"/>
    </source>
</evidence>
<dbReference type="InterPro" id="IPR050951">
    <property type="entry name" value="Retrovirus_Pol_polyprotein"/>
</dbReference>
<organism evidence="9 10">
    <name type="scientific">Daphnia magna</name>
    <dbReference type="NCBI Taxonomy" id="35525"/>
    <lineage>
        <taxon>Eukaryota</taxon>
        <taxon>Metazoa</taxon>
        <taxon>Ecdysozoa</taxon>
        <taxon>Arthropoda</taxon>
        <taxon>Crustacea</taxon>
        <taxon>Branchiopoda</taxon>
        <taxon>Diplostraca</taxon>
        <taxon>Cladocera</taxon>
        <taxon>Anomopoda</taxon>
        <taxon>Daphniidae</taxon>
        <taxon>Daphnia</taxon>
    </lineage>
</organism>
<dbReference type="Gene3D" id="3.30.420.10">
    <property type="entry name" value="Ribonuclease H-like superfamily/Ribonuclease H"/>
    <property type="match status" value="1"/>
</dbReference>
<dbReference type="InterPro" id="IPR041373">
    <property type="entry name" value="RT_RNaseH"/>
</dbReference>
<dbReference type="EC" id="2.7.7.49" evidence="1"/>
<dbReference type="FunFam" id="3.10.20.370:FF:000001">
    <property type="entry name" value="Retrovirus-related Pol polyprotein from transposon 17.6-like protein"/>
    <property type="match status" value="1"/>
</dbReference>
<dbReference type="Pfam" id="PF17921">
    <property type="entry name" value="Integrase_H2C2"/>
    <property type="match status" value="1"/>
</dbReference>
<dbReference type="Gene3D" id="3.10.20.370">
    <property type="match status" value="1"/>
</dbReference>
<reference evidence="9 10" key="1">
    <citation type="submission" date="2016-03" db="EMBL/GenBank/DDBJ databases">
        <title>EvidentialGene: Evidence-directed Construction of Genes on Genomes.</title>
        <authorList>
            <person name="Gilbert D.G."/>
            <person name="Choi J.-H."/>
            <person name="Mockaitis K."/>
            <person name="Colbourne J."/>
            <person name="Pfrender M."/>
        </authorList>
    </citation>
    <scope>NUCLEOTIDE SEQUENCE [LARGE SCALE GENOMIC DNA]</scope>
    <source>
        <strain evidence="9 10">Xinb3</strain>
        <tissue evidence="9">Complete organism</tissue>
    </source>
</reference>
<dbReference type="InterPro" id="IPR036397">
    <property type="entry name" value="RNaseH_sf"/>
</dbReference>
<evidence type="ECO:0000256" key="5">
    <source>
        <dbReference type="ARBA" id="ARBA00022759"/>
    </source>
</evidence>
<evidence type="ECO:0000256" key="2">
    <source>
        <dbReference type="ARBA" id="ARBA00022679"/>
    </source>
</evidence>
<dbReference type="OrthoDB" id="6382339at2759"/>
<dbReference type="GO" id="GO:0003964">
    <property type="term" value="F:RNA-directed DNA polymerase activity"/>
    <property type="evidence" value="ECO:0007669"/>
    <property type="project" value="UniProtKB-KW"/>
</dbReference>
<dbReference type="GO" id="GO:0015074">
    <property type="term" value="P:DNA integration"/>
    <property type="evidence" value="ECO:0007669"/>
    <property type="project" value="InterPro"/>
</dbReference>
<evidence type="ECO:0000256" key="4">
    <source>
        <dbReference type="ARBA" id="ARBA00022722"/>
    </source>
</evidence>
<dbReference type="GO" id="GO:0003676">
    <property type="term" value="F:nucleic acid binding"/>
    <property type="evidence" value="ECO:0007669"/>
    <property type="project" value="InterPro"/>
</dbReference>
<dbReference type="InterPro" id="IPR043502">
    <property type="entry name" value="DNA/RNA_pol_sf"/>
</dbReference>
<evidence type="ECO:0000256" key="3">
    <source>
        <dbReference type="ARBA" id="ARBA00022695"/>
    </source>
</evidence>
<sequence>MCESMQHLGHVISASGIAPDPEKNTLLKNYKRPTTIVEIQSFLGLASYYRRFIKNFADIAHPLIELTKKKKDRDNHNKKVKKIVREQEAGDATFTWGEAEQKAFETLRECLITPPVIAFPDFDKEFLIFTYASNYGIGAVLSQIQDGKEVVIAYSSRHLNAAERNYSAIEREALAIVYGIKRYRHYLQDDKFEIISDHRPLQWLETHKDKKSRLGRWAIELSAVKYKITHKPGKEHANADFLSRIRVVTAEERTDFTDNIIEVQRKDETCSKIIRYLKEGTLSEQDELENPDWIKEIELFHIEQGVLRRDFLPPSKKRKQFIQEQTVVPYSLRKSIIKEYHASLLAGHLAFLRTYLRIRDKYYWPHMLRDIKDYCKSCEACALQRRVVTRAFLHPLEIATAPFEVIGRDFLGPIKPESSKGRKYVLVMTDAFSKWTEVVALLDQTAETTCRALMDKIVLYHGPPKIIITDRGTNFTSQLFNS</sequence>
<dbReference type="SUPFAM" id="SSF56672">
    <property type="entry name" value="DNA/RNA polymerases"/>
    <property type="match status" value="1"/>
</dbReference>
<keyword evidence="4" id="KW-0540">Nuclease</keyword>
<accession>A0A162DD24</accession>
<dbReference type="CDD" id="cd09274">
    <property type="entry name" value="RNase_HI_RT_Ty3"/>
    <property type="match status" value="1"/>
</dbReference>
<keyword evidence="5" id="KW-0255">Endonuclease</keyword>
<dbReference type="FunFam" id="3.30.70.270:FF:000020">
    <property type="entry name" value="Transposon Tf2-6 polyprotein-like Protein"/>
    <property type="match status" value="1"/>
</dbReference>
<evidence type="ECO:0000256" key="7">
    <source>
        <dbReference type="ARBA" id="ARBA00022918"/>
    </source>
</evidence>
<keyword evidence="10" id="KW-1185">Reference proteome</keyword>
<evidence type="ECO:0000313" key="10">
    <source>
        <dbReference type="Proteomes" id="UP000076858"/>
    </source>
</evidence>
<dbReference type="GO" id="GO:0042575">
    <property type="term" value="C:DNA polymerase complex"/>
    <property type="evidence" value="ECO:0007669"/>
    <property type="project" value="UniProtKB-ARBA"/>
</dbReference>
<dbReference type="InterPro" id="IPR041588">
    <property type="entry name" value="Integrase_H2C2"/>
</dbReference>
<dbReference type="Gene3D" id="1.10.340.70">
    <property type="match status" value="1"/>
</dbReference>
<keyword evidence="6" id="KW-0378">Hydrolase</keyword>